<dbReference type="Proteomes" id="UP000190339">
    <property type="component" value="Unassembled WGS sequence"/>
</dbReference>
<evidence type="ECO:0000259" key="1">
    <source>
        <dbReference type="Pfam" id="PF08885"/>
    </source>
</evidence>
<dbReference type="InterPro" id="IPR036514">
    <property type="entry name" value="SGNH_hydro_sf"/>
</dbReference>
<feature type="domain" description="GSCFA" evidence="1">
    <location>
        <begin position="22"/>
        <end position="256"/>
    </location>
</feature>
<organism evidence="2 3">
    <name type="scientific">Maribacter arcticus</name>
    <dbReference type="NCBI Taxonomy" id="561365"/>
    <lineage>
        <taxon>Bacteria</taxon>
        <taxon>Pseudomonadati</taxon>
        <taxon>Bacteroidota</taxon>
        <taxon>Flavobacteriia</taxon>
        <taxon>Flavobacteriales</taxon>
        <taxon>Flavobacteriaceae</taxon>
        <taxon>Maribacter</taxon>
    </lineage>
</organism>
<name>A0A1T5EMI1_9FLAO</name>
<reference evidence="3" key="1">
    <citation type="submission" date="2017-02" db="EMBL/GenBank/DDBJ databases">
        <authorList>
            <person name="Varghese N."/>
            <person name="Submissions S."/>
        </authorList>
    </citation>
    <scope>NUCLEOTIDE SEQUENCE [LARGE SCALE GENOMIC DNA]</scope>
    <source>
        <strain evidence="3">DSM 23546</strain>
    </source>
</reference>
<dbReference type="Pfam" id="PF08885">
    <property type="entry name" value="GSCFA"/>
    <property type="match status" value="1"/>
</dbReference>
<dbReference type="InterPro" id="IPR014982">
    <property type="entry name" value="GSCFA"/>
</dbReference>
<evidence type="ECO:0000313" key="2">
    <source>
        <dbReference type="EMBL" id="SKB84988.1"/>
    </source>
</evidence>
<proteinExistence type="predicted"/>
<sequence length="319" mass="37138">MNLLTQIPLSKAKSTIDYSSQLFLLGSCFSQNIGEKLKHYKFQELQNPFGILFHPLAIEKLIQRAVQQDVYVENDVFNINEQWHCFDAHSELSNPFKEKLISDLNFAVERTLVQLKKASHVIITFGTAWVYRNTSSKQVVANCHKVPHSNFTKELLGVEDVKESLKRTIELVHSVNPEVQFIFTVSPVRHLKDGFVQNQLSKAHLISAIHQLIDTDKISYFPSYEIMMDELRDYRFYVKDMVHPNEMAVDYIWEKFCEVWIDDSVSDTMTKVDEIQRGLRHRAFNPNGMAHQNFLTSLRGKIAYIKQTYPFMDFKLPEA</sequence>
<dbReference type="SUPFAM" id="SSF52266">
    <property type="entry name" value="SGNH hydrolase"/>
    <property type="match status" value="1"/>
</dbReference>
<dbReference type="EMBL" id="FUYL01000013">
    <property type="protein sequence ID" value="SKB84988.1"/>
    <property type="molecule type" value="Genomic_DNA"/>
</dbReference>
<dbReference type="RefSeq" id="WP_079514406.1">
    <property type="nucleotide sequence ID" value="NZ_FUYL01000013.1"/>
</dbReference>
<accession>A0A1T5EMI1</accession>
<protein>
    <submittedName>
        <fullName evidence="2">GSCFA family protein</fullName>
    </submittedName>
</protein>
<gene>
    <name evidence="2" type="ORF">SAMN05660866_03590</name>
</gene>
<dbReference type="OrthoDB" id="9807687at2"/>
<evidence type="ECO:0000313" key="3">
    <source>
        <dbReference type="Proteomes" id="UP000190339"/>
    </source>
</evidence>
<dbReference type="Gene3D" id="3.40.50.1110">
    <property type="entry name" value="SGNH hydrolase"/>
    <property type="match status" value="1"/>
</dbReference>
<dbReference type="GO" id="GO:0016788">
    <property type="term" value="F:hydrolase activity, acting on ester bonds"/>
    <property type="evidence" value="ECO:0007669"/>
    <property type="project" value="UniProtKB-ARBA"/>
</dbReference>
<keyword evidence="3" id="KW-1185">Reference proteome</keyword>
<dbReference type="STRING" id="561365.SAMN05660866_03590"/>
<dbReference type="AlphaFoldDB" id="A0A1T5EMI1"/>